<evidence type="ECO:0000256" key="1">
    <source>
        <dbReference type="ARBA" id="ARBA00022448"/>
    </source>
</evidence>
<accession>W4VP84</accession>
<sequence>MNEGEFVSLLGPSGSGKSTIFHLIGGLFKPDHGTIRLDGKEISGQKGYISYMPQTPSLLPWRTILENVILGVELYEKPDKEKAIHMLERVGLADYTNAYPHELSGGYASACRLCEKYIKSTIVYLSG</sequence>
<dbReference type="EMBL" id="BAVS01000036">
    <property type="protein sequence ID" value="GAE95012.1"/>
    <property type="molecule type" value="Genomic_DNA"/>
</dbReference>
<dbReference type="PANTHER" id="PTHR42788">
    <property type="entry name" value="TAURINE IMPORT ATP-BINDING PROTEIN-RELATED"/>
    <property type="match status" value="1"/>
</dbReference>
<proteinExistence type="predicted"/>
<feature type="domain" description="ABC transporter" evidence="3">
    <location>
        <begin position="1"/>
        <end position="121"/>
    </location>
</feature>
<dbReference type="Gene3D" id="3.40.50.300">
    <property type="entry name" value="P-loop containing nucleotide triphosphate hydrolases"/>
    <property type="match status" value="1"/>
</dbReference>
<dbReference type="InterPro" id="IPR050166">
    <property type="entry name" value="ABC_transporter_ATP-bind"/>
</dbReference>
<dbReference type="AlphaFoldDB" id="W4VP84"/>
<keyword evidence="2" id="KW-1278">Translocase</keyword>
<evidence type="ECO:0000259" key="3">
    <source>
        <dbReference type="Pfam" id="PF00005"/>
    </source>
</evidence>
<name>W4VP84_9BACI</name>
<dbReference type="Pfam" id="PF00005">
    <property type="entry name" value="ABC_tran"/>
    <property type="match status" value="1"/>
</dbReference>
<evidence type="ECO:0000313" key="5">
    <source>
        <dbReference type="Proteomes" id="UP000019102"/>
    </source>
</evidence>
<comment type="caution">
    <text evidence="4">The sequence shown here is derived from an EMBL/GenBank/DDBJ whole genome shotgun (WGS) entry which is preliminary data.</text>
</comment>
<dbReference type="STRING" id="1298598.JCM21714_4215"/>
<dbReference type="GO" id="GO:0005524">
    <property type="term" value="F:ATP binding"/>
    <property type="evidence" value="ECO:0007669"/>
    <property type="project" value="InterPro"/>
</dbReference>
<keyword evidence="1" id="KW-0813">Transport</keyword>
<dbReference type="RefSeq" id="WP_369403628.1">
    <property type="nucleotide sequence ID" value="NZ_BAVS01000036.1"/>
</dbReference>
<dbReference type="eggNOG" id="COG1116">
    <property type="taxonomic scope" value="Bacteria"/>
</dbReference>
<dbReference type="GO" id="GO:0016887">
    <property type="term" value="F:ATP hydrolysis activity"/>
    <property type="evidence" value="ECO:0007669"/>
    <property type="project" value="InterPro"/>
</dbReference>
<dbReference type="InterPro" id="IPR003439">
    <property type="entry name" value="ABC_transporter-like_ATP-bd"/>
</dbReference>
<protein>
    <submittedName>
        <fullName evidence="4">Hydroxymethylpyrimidine ABC transporter</fullName>
    </submittedName>
</protein>
<reference evidence="4 5" key="1">
    <citation type="journal article" date="2014" name="Genome Announc.">
        <title>Draft Genome Sequence of the Boron-Tolerant and Moderately Halotolerant Bacterium Gracilibacillus boraciitolerans JCM 21714T.</title>
        <authorList>
            <person name="Ahmed I."/>
            <person name="Oshima K."/>
            <person name="Suda W."/>
            <person name="Kitamura K."/>
            <person name="Iida T."/>
            <person name="Ohmori Y."/>
            <person name="Fujiwara T."/>
            <person name="Hattori M."/>
            <person name="Ohkuma M."/>
        </authorList>
    </citation>
    <scope>NUCLEOTIDE SEQUENCE [LARGE SCALE GENOMIC DNA]</scope>
    <source>
        <strain evidence="4 5">JCM 21714</strain>
    </source>
</reference>
<dbReference type="Proteomes" id="UP000019102">
    <property type="component" value="Unassembled WGS sequence"/>
</dbReference>
<organism evidence="4 5">
    <name type="scientific">Gracilibacillus boraciitolerans JCM 21714</name>
    <dbReference type="NCBI Taxonomy" id="1298598"/>
    <lineage>
        <taxon>Bacteria</taxon>
        <taxon>Bacillati</taxon>
        <taxon>Bacillota</taxon>
        <taxon>Bacilli</taxon>
        <taxon>Bacillales</taxon>
        <taxon>Bacillaceae</taxon>
        <taxon>Gracilibacillus</taxon>
    </lineage>
</organism>
<evidence type="ECO:0000256" key="2">
    <source>
        <dbReference type="ARBA" id="ARBA00022967"/>
    </source>
</evidence>
<evidence type="ECO:0000313" key="4">
    <source>
        <dbReference type="EMBL" id="GAE95012.1"/>
    </source>
</evidence>
<keyword evidence="5" id="KW-1185">Reference proteome</keyword>
<gene>
    <name evidence="4" type="ORF">JCM21714_4215</name>
</gene>
<dbReference type="PANTHER" id="PTHR42788:SF13">
    <property type="entry name" value="ALIPHATIC SULFONATES IMPORT ATP-BINDING PROTEIN SSUB"/>
    <property type="match status" value="1"/>
</dbReference>
<dbReference type="SUPFAM" id="SSF52540">
    <property type="entry name" value="P-loop containing nucleoside triphosphate hydrolases"/>
    <property type="match status" value="1"/>
</dbReference>
<dbReference type="InterPro" id="IPR027417">
    <property type="entry name" value="P-loop_NTPase"/>
</dbReference>